<evidence type="ECO:0000256" key="1">
    <source>
        <dbReference type="SAM" id="MobiDB-lite"/>
    </source>
</evidence>
<protein>
    <submittedName>
        <fullName evidence="2">Uncharacterized protein</fullName>
    </submittedName>
</protein>
<reference evidence="2" key="1">
    <citation type="journal article" date="2009" name="Plant Mol. Biol.">
        <title>Insights into corn genes derived from large-scale cDNA sequencing.</title>
        <authorList>
            <person name="Alexandrov N.N."/>
            <person name="Brover V.V."/>
            <person name="Freidin S."/>
            <person name="Troukhan M.E."/>
            <person name="Tatarinova T.V."/>
            <person name="Zhang H."/>
            <person name="Swaller T.J."/>
            <person name="Lu Y.P."/>
            <person name="Bouck J."/>
            <person name="Flavell R.B."/>
            <person name="Feldmann K.A."/>
        </authorList>
    </citation>
    <scope>NUCLEOTIDE SEQUENCE</scope>
</reference>
<dbReference type="AlphaFoldDB" id="B6TC41"/>
<dbReference type="EMBL" id="EU962556">
    <property type="protein sequence ID" value="ACG34674.1"/>
    <property type="molecule type" value="mRNA"/>
</dbReference>
<name>B6TC41_MAIZE</name>
<accession>B6TC41</accession>
<evidence type="ECO:0000313" key="2">
    <source>
        <dbReference type="EMBL" id="ACG34674.1"/>
    </source>
</evidence>
<feature type="compositionally biased region" description="Low complexity" evidence="1">
    <location>
        <begin position="15"/>
        <end position="24"/>
    </location>
</feature>
<sequence>MGGQMPDADGKARSADSSSSYGYPPSAPPQHQYGTFAPPSGASGEFPHGERRWRRRCCCIWWCCCRGSQGGEEGRGEGRERRRHGILPVRLELCVSSGSQKWWFGPVAVVNFAVLSVNLKNSW</sequence>
<proteinExistence type="evidence at transcript level"/>
<feature type="region of interest" description="Disordered" evidence="1">
    <location>
        <begin position="1"/>
        <end position="48"/>
    </location>
</feature>
<organism evidence="2">
    <name type="scientific">Zea mays</name>
    <name type="common">Maize</name>
    <dbReference type="NCBI Taxonomy" id="4577"/>
    <lineage>
        <taxon>Eukaryota</taxon>
        <taxon>Viridiplantae</taxon>
        <taxon>Streptophyta</taxon>
        <taxon>Embryophyta</taxon>
        <taxon>Tracheophyta</taxon>
        <taxon>Spermatophyta</taxon>
        <taxon>Magnoliopsida</taxon>
        <taxon>Liliopsida</taxon>
        <taxon>Poales</taxon>
        <taxon>Poaceae</taxon>
        <taxon>PACMAD clade</taxon>
        <taxon>Panicoideae</taxon>
        <taxon>Andropogonodae</taxon>
        <taxon>Andropogoneae</taxon>
        <taxon>Tripsacinae</taxon>
        <taxon>Zea</taxon>
    </lineage>
</organism>